<dbReference type="EMBL" id="VSRR010004769">
    <property type="protein sequence ID" value="MPC40667.1"/>
    <property type="molecule type" value="Genomic_DNA"/>
</dbReference>
<comment type="caution">
    <text evidence="1">The sequence shown here is derived from an EMBL/GenBank/DDBJ whole genome shotgun (WGS) entry which is preliminary data.</text>
</comment>
<accession>A0A5B7F577</accession>
<proteinExistence type="predicted"/>
<protein>
    <submittedName>
        <fullName evidence="1">Uncharacterized protein</fullName>
    </submittedName>
</protein>
<organism evidence="1 2">
    <name type="scientific">Portunus trituberculatus</name>
    <name type="common">Swimming crab</name>
    <name type="synonym">Neptunus trituberculatus</name>
    <dbReference type="NCBI Taxonomy" id="210409"/>
    <lineage>
        <taxon>Eukaryota</taxon>
        <taxon>Metazoa</taxon>
        <taxon>Ecdysozoa</taxon>
        <taxon>Arthropoda</taxon>
        <taxon>Crustacea</taxon>
        <taxon>Multicrustacea</taxon>
        <taxon>Malacostraca</taxon>
        <taxon>Eumalacostraca</taxon>
        <taxon>Eucarida</taxon>
        <taxon>Decapoda</taxon>
        <taxon>Pleocyemata</taxon>
        <taxon>Brachyura</taxon>
        <taxon>Eubrachyura</taxon>
        <taxon>Portunoidea</taxon>
        <taxon>Portunidae</taxon>
        <taxon>Portuninae</taxon>
        <taxon>Portunus</taxon>
    </lineage>
</organism>
<dbReference type="Proteomes" id="UP000324222">
    <property type="component" value="Unassembled WGS sequence"/>
</dbReference>
<reference evidence="1 2" key="1">
    <citation type="submission" date="2019-05" db="EMBL/GenBank/DDBJ databases">
        <title>Another draft genome of Portunus trituberculatus and its Hox gene families provides insights of decapod evolution.</title>
        <authorList>
            <person name="Jeong J.-H."/>
            <person name="Song I."/>
            <person name="Kim S."/>
            <person name="Choi T."/>
            <person name="Kim D."/>
            <person name="Ryu S."/>
            <person name="Kim W."/>
        </authorList>
    </citation>
    <scope>NUCLEOTIDE SEQUENCE [LARGE SCALE GENOMIC DNA]</scope>
    <source>
        <tissue evidence="1">Muscle</tissue>
    </source>
</reference>
<evidence type="ECO:0000313" key="2">
    <source>
        <dbReference type="Proteomes" id="UP000324222"/>
    </source>
</evidence>
<name>A0A5B7F577_PORTR</name>
<keyword evidence="2" id="KW-1185">Reference proteome</keyword>
<dbReference type="AlphaFoldDB" id="A0A5B7F577"/>
<gene>
    <name evidence="1" type="ORF">E2C01_034232</name>
</gene>
<sequence>MVSDWLGIKVAGRGVVWCIMDRYERTWQGNVRRDGVAQGRVEKACIDATGRGGHGKGQGVAGSSAHLLRLTGPPRKVLPSPPAHFPSHLSGRLLVNTNFEQTEQLRCDPAIASRGEAM</sequence>
<evidence type="ECO:0000313" key="1">
    <source>
        <dbReference type="EMBL" id="MPC40667.1"/>
    </source>
</evidence>